<dbReference type="PANTHER" id="PTHR31497">
    <property type="entry name" value="AUTOCRINE PROLIFERATION REPRESSOR PROTEIN A"/>
    <property type="match status" value="1"/>
</dbReference>
<dbReference type="EMBL" id="OOGT01000128">
    <property type="protein sequence ID" value="SPL71353.1"/>
    <property type="molecule type" value="Genomic_DNA"/>
</dbReference>
<dbReference type="PANTHER" id="PTHR31497:SF0">
    <property type="entry name" value="AUTOCRINE PROLIFERATION REPRESSOR PROTEIN A"/>
    <property type="match status" value="1"/>
</dbReference>
<dbReference type="InterPro" id="IPR009199">
    <property type="entry name" value="PhoPQ-act_pathogen-rel_PqaA"/>
</dbReference>
<dbReference type="InterPro" id="IPR029058">
    <property type="entry name" value="AB_hydrolase_fold"/>
</dbReference>
<protein>
    <submittedName>
        <fullName evidence="1">PhoPQ-activated pathogenicity-related protein</fullName>
    </submittedName>
</protein>
<proteinExistence type="predicted"/>
<dbReference type="Proteomes" id="UP000245974">
    <property type="component" value="Unassembled WGS sequence"/>
</dbReference>
<evidence type="ECO:0000313" key="1">
    <source>
        <dbReference type="EMBL" id="SPL71353.1"/>
    </source>
</evidence>
<dbReference type="Pfam" id="PF10142">
    <property type="entry name" value="PhoPQ_related"/>
    <property type="match status" value="1"/>
</dbReference>
<dbReference type="InParanoid" id="A0A2U3N144"/>
<dbReference type="PIRSF" id="PIRSF014728">
    <property type="entry name" value="PqaA"/>
    <property type="match status" value="1"/>
</dbReference>
<dbReference type="OrthoDB" id="8950502at2"/>
<keyword evidence="2" id="KW-1185">Reference proteome</keyword>
<dbReference type="PROSITE" id="PS51257">
    <property type="entry name" value="PROKAR_LIPOPROTEIN"/>
    <property type="match status" value="1"/>
</dbReference>
<accession>A0A2U3N144</accession>
<sequence>MKINNILLISLCVLFMGCNENDPAEISQDNQQYIQCRNQNISDLSHVIPCYTQALAKQPLSYTLKETQSLSNDITLKKYGLNSQNWSPNELVNPKKWKHQVEVYIPQNPKNSYALVVINNGTNQDSDQNNKPANDYDLSTLQTIATQTDSIVISISDIPNQPLVYENDAQPLREDYSVARSWDIFMKNPAQYELLPVHIPMAASVSQAIRLAKQELKSFGIKKFVVTGASKRGWTAWLTAMSNPDVEAVVPFVFNLLNTQKGLEHIYLSYGKNWPIAFYPYYQSRVDQQIQSPEFSKLMKIEDPFQYLASPYQTRLNITQYIINASGDDFYVPDNMRFYFNDLPAKKSLRVAPNSDHHGILNIAGQSLITFMRRFQNHENLPALNEQYFSRSLSIAFSERPIKLIQWTAINPDDRDFRYACGIRYTPTTLQPTNNLNVSLVPPPQGWSANYIEATFQDGYVATSQVYISPDNIYPTHAPTAQGAACQSITGRGLNQDFLKINQ</sequence>
<dbReference type="Gene3D" id="3.40.50.1820">
    <property type="entry name" value="alpha/beta hydrolase"/>
    <property type="match status" value="1"/>
</dbReference>
<dbReference type="AlphaFoldDB" id="A0A2U3N144"/>
<dbReference type="SUPFAM" id="SSF53474">
    <property type="entry name" value="alpha/beta-Hydrolases"/>
    <property type="match status" value="1"/>
</dbReference>
<gene>
    <name evidence="1" type="ORF">KPC_2531</name>
</gene>
<reference evidence="2" key="1">
    <citation type="submission" date="2018-03" db="EMBL/GenBank/DDBJ databases">
        <authorList>
            <person name="Blom J."/>
        </authorList>
    </citation>
    <scope>NUCLEOTIDE SEQUENCE [LARGE SCALE GENOMIC DNA]</scope>
    <source>
        <strain evidence="2">KPC-SM-21</strain>
    </source>
</reference>
<name>A0A2U3N144_9GAMM</name>
<evidence type="ECO:0000313" key="2">
    <source>
        <dbReference type="Proteomes" id="UP000245974"/>
    </source>
</evidence>
<organism evidence="1 2">
    <name type="scientific">Acinetobacter stercoris</name>
    <dbReference type="NCBI Taxonomy" id="2126983"/>
    <lineage>
        <taxon>Bacteria</taxon>
        <taxon>Pseudomonadati</taxon>
        <taxon>Pseudomonadota</taxon>
        <taxon>Gammaproteobacteria</taxon>
        <taxon>Moraxellales</taxon>
        <taxon>Moraxellaceae</taxon>
        <taxon>Acinetobacter</taxon>
    </lineage>
</organism>